<dbReference type="Pfam" id="PF13456">
    <property type="entry name" value="RVT_3"/>
    <property type="match status" value="1"/>
</dbReference>
<dbReference type="SUPFAM" id="SSF53098">
    <property type="entry name" value="Ribonuclease H-like"/>
    <property type="match status" value="1"/>
</dbReference>
<dbReference type="InterPro" id="IPR002156">
    <property type="entry name" value="RNaseH_domain"/>
</dbReference>
<dbReference type="PANTHER" id="PTHR33710:SF62">
    <property type="entry name" value="DUF4283 DOMAIN PROTEIN"/>
    <property type="match status" value="1"/>
</dbReference>
<dbReference type="Gene3D" id="3.30.420.10">
    <property type="entry name" value="Ribonuclease H-like superfamily/Ribonuclease H"/>
    <property type="match status" value="1"/>
</dbReference>
<keyword evidence="3" id="KW-1185">Reference proteome</keyword>
<dbReference type="GO" id="GO:0004523">
    <property type="term" value="F:RNA-DNA hybrid ribonuclease activity"/>
    <property type="evidence" value="ECO:0007669"/>
    <property type="project" value="InterPro"/>
</dbReference>
<dbReference type="GO" id="GO:0003676">
    <property type="term" value="F:nucleic acid binding"/>
    <property type="evidence" value="ECO:0007669"/>
    <property type="project" value="InterPro"/>
</dbReference>
<proteinExistence type="predicted"/>
<dbReference type="InterPro" id="IPR012337">
    <property type="entry name" value="RNaseH-like_sf"/>
</dbReference>
<evidence type="ECO:0000313" key="3">
    <source>
        <dbReference type="Proteomes" id="UP000596660"/>
    </source>
</evidence>
<protein>
    <recommendedName>
        <fullName evidence="1">RNase H type-1 domain-containing protein</fullName>
    </recommendedName>
</protein>
<organism evidence="2 3">
    <name type="scientific">Chenopodium quinoa</name>
    <name type="common">Quinoa</name>
    <dbReference type="NCBI Taxonomy" id="63459"/>
    <lineage>
        <taxon>Eukaryota</taxon>
        <taxon>Viridiplantae</taxon>
        <taxon>Streptophyta</taxon>
        <taxon>Embryophyta</taxon>
        <taxon>Tracheophyta</taxon>
        <taxon>Spermatophyta</taxon>
        <taxon>Magnoliopsida</taxon>
        <taxon>eudicotyledons</taxon>
        <taxon>Gunneridae</taxon>
        <taxon>Pentapetalae</taxon>
        <taxon>Caryophyllales</taxon>
        <taxon>Chenopodiaceae</taxon>
        <taxon>Chenopodioideae</taxon>
        <taxon>Atripliceae</taxon>
        <taxon>Chenopodium</taxon>
    </lineage>
</organism>
<dbReference type="CDD" id="cd06222">
    <property type="entry name" value="RNase_H_like"/>
    <property type="match status" value="1"/>
</dbReference>
<evidence type="ECO:0000259" key="1">
    <source>
        <dbReference type="Pfam" id="PF13456"/>
    </source>
</evidence>
<feature type="domain" description="RNase H type-1" evidence="1">
    <location>
        <begin position="495"/>
        <end position="602"/>
    </location>
</feature>
<dbReference type="EnsemblPlants" id="AUR62041827-RA">
    <property type="protein sequence ID" value="AUR62041827-RA:cds"/>
    <property type="gene ID" value="AUR62041827"/>
</dbReference>
<sequence length="630" mass="69987">MLKSTMEERSEDLVGSGDGVRCCEGVQGKGSNLEMNMQTNQLAACEGVDMEVGYGGKGGKKLAKKGVKLKTDEVGVILAGSREVGDKKRKDISGDGEDGGVVGNKKARVDGLWWRDINAHVISYSFHHVAVEIRNASGVPIYAAVGVYGWPERENKHQTFELMKSLRDTIHTPIIFFGDFNEILSEDEKYGGAIRSERDIDLFRDAVEVCALNDLGYRGNKFTWQRGTDLLCVIRERLDRFLGCDEWCNMFPQFSVRHFPLYLSDHAPILLQTEGNNRRRKVNKRFHFEAMWLAKPECQAVVKTAWTESAGIGVSARITRCGTSLATWAATAFGDTKRRIIEKEEELGFEESFWHARARANELKDGDKNTSYFHHKASYRQRRNHIKHLEDDNARRGHDPSFVWRSIWGAKSLLLEGLKWRVGDGESIKVWDEAWLPSESAYIVPTPNADSPADLMVAECINKETGEWDEAKINAHFCLEDVKRIHGIPLRIGVGLGAVIRDGAGKIVAVGVKRCVGNLPVKLAEAMAARWGLVLALRLGYSKIELEGDALIVVNAVNKGQLGRSPIDLVFEGIMYARNSLVSFKCSHVKRCGNSVAHLAARLSPPSGSEYVLCSSFPQGILALADLDLA</sequence>
<reference evidence="2" key="2">
    <citation type="submission" date="2021-03" db="UniProtKB">
        <authorList>
            <consortium name="EnsemblPlants"/>
        </authorList>
    </citation>
    <scope>IDENTIFICATION</scope>
</reference>
<dbReference type="AlphaFoldDB" id="A0A803N7S3"/>
<dbReference type="SUPFAM" id="SSF56219">
    <property type="entry name" value="DNase I-like"/>
    <property type="match status" value="1"/>
</dbReference>
<accession>A0A803N7S3</accession>
<dbReference type="Proteomes" id="UP000596660">
    <property type="component" value="Unplaced"/>
</dbReference>
<name>A0A803N7S3_CHEQI</name>
<dbReference type="InterPro" id="IPR036691">
    <property type="entry name" value="Endo/exonu/phosph_ase_sf"/>
</dbReference>
<reference evidence="2" key="1">
    <citation type="journal article" date="2017" name="Nature">
        <title>The genome of Chenopodium quinoa.</title>
        <authorList>
            <person name="Jarvis D.E."/>
            <person name="Ho Y.S."/>
            <person name="Lightfoot D.J."/>
            <person name="Schmoeckel S.M."/>
            <person name="Li B."/>
            <person name="Borm T.J.A."/>
            <person name="Ohyanagi H."/>
            <person name="Mineta K."/>
            <person name="Michell C.T."/>
            <person name="Saber N."/>
            <person name="Kharbatia N.M."/>
            <person name="Rupper R.R."/>
            <person name="Sharp A.R."/>
            <person name="Dally N."/>
            <person name="Boughton B.A."/>
            <person name="Woo Y.H."/>
            <person name="Gao G."/>
            <person name="Schijlen E.G.W.M."/>
            <person name="Guo X."/>
            <person name="Momin A.A."/>
            <person name="Negrao S."/>
            <person name="Al-Babili S."/>
            <person name="Gehring C."/>
            <person name="Roessner U."/>
            <person name="Jung C."/>
            <person name="Murphy K."/>
            <person name="Arold S.T."/>
            <person name="Gojobori T."/>
            <person name="van der Linden C.G."/>
            <person name="van Loo E.N."/>
            <person name="Jellen E.N."/>
            <person name="Maughan P.J."/>
            <person name="Tester M."/>
        </authorList>
    </citation>
    <scope>NUCLEOTIDE SEQUENCE [LARGE SCALE GENOMIC DNA]</scope>
    <source>
        <strain evidence="2">cv. PI 614886</strain>
    </source>
</reference>
<evidence type="ECO:0000313" key="2">
    <source>
        <dbReference type="EnsemblPlants" id="AUR62041827-RA:cds"/>
    </source>
</evidence>
<dbReference type="InterPro" id="IPR044730">
    <property type="entry name" value="RNase_H-like_dom_plant"/>
</dbReference>
<dbReference type="Gene3D" id="3.60.10.10">
    <property type="entry name" value="Endonuclease/exonuclease/phosphatase"/>
    <property type="match status" value="1"/>
</dbReference>
<dbReference type="InterPro" id="IPR036397">
    <property type="entry name" value="RNaseH_sf"/>
</dbReference>
<dbReference type="PANTHER" id="PTHR33710">
    <property type="entry name" value="BNAC02G09200D PROTEIN"/>
    <property type="match status" value="1"/>
</dbReference>
<dbReference type="Gramene" id="AUR62041827-RA">
    <property type="protein sequence ID" value="AUR62041827-RA:cds"/>
    <property type="gene ID" value="AUR62041827"/>
</dbReference>